<evidence type="ECO:0000313" key="2">
    <source>
        <dbReference type="Proteomes" id="UP001233360"/>
    </source>
</evidence>
<name>A0ABU0UXS6_ACIBI</name>
<evidence type="ECO:0000313" key="1">
    <source>
        <dbReference type="EMBL" id="MDQ1209360.1"/>
    </source>
</evidence>
<comment type="caution">
    <text evidence="1">The sequence shown here is derived from an EMBL/GenBank/DDBJ whole genome shotgun (WGS) entry which is preliminary data.</text>
</comment>
<sequence length="81" mass="9460">MSKSFFGGVVVSSEADMVARELILELQIPKLHNLAFLLNINRCFDDHQVLRLWIQNLIDREEVAIDDLPRYVRQKLSYLMA</sequence>
<protein>
    <submittedName>
        <fullName evidence="1">Uncharacterized protein</fullName>
    </submittedName>
</protein>
<organism evidence="1 2">
    <name type="scientific">Acinetobacter baylyi</name>
    <dbReference type="NCBI Taxonomy" id="202950"/>
    <lineage>
        <taxon>Bacteria</taxon>
        <taxon>Pseudomonadati</taxon>
        <taxon>Pseudomonadota</taxon>
        <taxon>Gammaproteobacteria</taxon>
        <taxon>Moraxellales</taxon>
        <taxon>Moraxellaceae</taxon>
        <taxon>Acinetobacter</taxon>
    </lineage>
</organism>
<gene>
    <name evidence="1" type="ORF">QE380_002283</name>
</gene>
<keyword evidence="2" id="KW-1185">Reference proteome</keyword>
<accession>A0ABU0UXS6</accession>
<dbReference type="RefSeq" id="WP_370875761.1">
    <property type="nucleotide sequence ID" value="NZ_JAUTBK010000002.1"/>
</dbReference>
<dbReference type="EMBL" id="JAUTBK010000002">
    <property type="protein sequence ID" value="MDQ1209360.1"/>
    <property type="molecule type" value="Genomic_DNA"/>
</dbReference>
<proteinExistence type="predicted"/>
<dbReference type="Proteomes" id="UP001233360">
    <property type="component" value="Unassembled WGS sequence"/>
</dbReference>
<reference evidence="1 2" key="1">
    <citation type="submission" date="2023-07" db="EMBL/GenBank/DDBJ databases">
        <title>Functional and genomic diversity of the sorghum phyllosphere microbiome.</title>
        <authorList>
            <person name="Shade A."/>
        </authorList>
    </citation>
    <scope>NUCLEOTIDE SEQUENCE [LARGE SCALE GENOMIC DNA]</scope>
    <source>
        <strain evidence="1 2">SORGH_AS_0887</strain>
    </source>
</reference>